<accession>A0ABN0UMV1</accession>
<keyword evidence="3" id="KW-0804">Transcription</keyword>
<dbReference type="SUPFAM" id="SSF53822">
    <property type="entry name" value="Periplasmic binding protein-like I"/>
    <property type="match status" value="1"/>
</dbReference>
<dbReference type="InterPro" id="IPR046335">
    <property type="entry name" value="LacI/GalR-like_sensor"/>
</dbReference>
<reference evidence="5 6" key="1">
    <citation type="journal article" date="2019" name="Int. J. Syst. Evol. Microbiol.">
        <title>The Global Catalogue of Microorganisms (GCM) 10K type strain sequencing project: providing services to taxonomists for standard genome sequencing and annotation.</title>
        <authorList>
            <consortium name="The Broad Institute Genomics Platform"/>
            <consortium name="The Broad Institute Genome Sequencing Center for Infectious Disease"/>
            <person name="Wu L."/>
            <person name="Ma J."/>
        </authorList>
    </citation>
    <scope>NUCLEOTIDE SEQUENCE [LARGE SCALE GENOMIC DNA]</scope>
    <source>
        <strain evidence="5 6">JCM 3380</strain>
    </source>
</reference>
<keyword evidence="6" id="KW-1185">Reference proteome</keyword>
<name>A0ABN0UMV1_9PSEU</name>
<dbReference type="Gene3D" id="3.40.50.2300">
    <property type="match status" value="1"/>
</dbReference>
<dbReference type="Pfam" id="PF13377">
    <property type="entry name" value="Peripla_BP_3"/>
    <property type="match status" value="1"/>
</dbReference>
<organism evidence="5 6">
    <name type="scientific">Saccharothrix mutabilis subsp. mutabilis</name>
    <dbReference type="NCBI Taxonomy" id="66855"/>
    <lineage>
        <taxon>Bacteria</taxon>
        <taxon>Bacillati</taxon>
        <taxon>Actinomycetota</taxon>
        <taxon>Actinomycetes</taxon>
        <taxon>Pseudonocardiales</taxon>
        <taxon>Pseudonocardiaceae</taxon>
        <taxon>Saccharothrix</taxon>
    </lineage>
</organism>
<evidence type="ECO:0000256" key="2">
    <source>
        <dbReference type="ARBA" id="ARBA00023125"/>
    </source>
</evidence>
<dbReference type="RefSeq" id="WP_343938260.1">
    <property type="nucleotide sequence ID" value="NZ_BAAABU010000023.1"/>
</dbReference>
<evidence type="ECO:0000313" key="6">
    <source>
        <dbReference type="Proteomes" id="UP001500416"/>
    </source>
</evidence>
<gene>
    <name evidence="5" type="ORF">GCM10010492_65550</name>
</gene>
<evidence type="ECO:0000256" key="1">
    <source>
        <dbReference type="ARBA" id="ARBA00023015"/>
    </source>
</evidence>
<comment type="caution">
    <text evidence="5">The sequence shown here is derived from an EMBL/GenBank/DDBJ whole genome shotgun (WGS) entry which is preliminary data.</text>
</comment>
<dbReference type="EMBL" id="BAAABU010000023">
    <property type="protein sequence ID" value="GAA0255572.1"/>
    <property type="molecule type" value="Genomic_DNA"/>
</dbReference>
<proteinExistence type="predicted"/>
<sequence>MPEDASVVALCPDRVAEQHTPHLTSAHGPTADLGRVAVEQFVRRLTAARGEEPADELVLLDPVLTVRESTGPVDDTRFAMQT</sequence>
<dbReference type="InterPro" id="IPR028082">
    <property type="entry name" value="Peripla_BP_I"/>
</dbReference>
<evidence type="ECO:0000313" key="5">
    <source>
        <dbReference type="EMBL" id="GAA0255572.1"/>
    </source>
</evidence>
<feature type="domain" description="Transcriptional regulator LacI/GalR-like sensor" evidence="4">
    <location>
        <begin position="2"/>
        <end position="70"/>
    </location>
</feature>
<evidence type="ECO:0000259" key="4">
    <source>
        <dbReference type="Pfam" id="PF13377"/>
    </source>
</evidence>
<dbReference type="Proteomes" id="UP001500416">
    <property type="component" value="Unassembled WGS sequence"/>
</dbReference>
<evidence type="ECO:0000256" key="3">
    <source>
        <dbReference type="ARBA" id="ARBA00023163"/>
    </source>
</evidence>
<keyword evidence="1" id="KW-0805">Transcription regulation</keyword>
<protein>
    <recommendedName>
        <fullName evidence="4">Transcriptional regulator LacI/GalR-like sensor domain-containing protein</fullName>
    </recommendedName>
</protein>
<keyword evidence="2" id="KW-0238">DNA-binding</keyword>